<accession>A0A932GPJ9</accession>
<evidence type="ECO:0000313" key="1">
    <source>
        <dbReference type="EMBL" id="MBI3014552.1"/>
    </source>
</evidence>
<evidence type="ECO:0000313" key="2">
    <source>
        <dbReference type="Proteomes" id="UP000741360"/>
    </source>
</evidence>
<gene>
    <name evidence="1" type="ORF">HYY65_05720</name>
</gene>
<proteinExistence type="predicted"/>
<organism evidence="1 2">
    <name type="scientific">Tectimicrobiota bacterium</name>
    <dbReference type="NCBI Taxonomy" id="2528274"/>
    <lineage>
        <taxon>Bacteria</taxon>
        <taxon>Pseudomonadati</taxon>
        <taxon>Nitrospinota/Tectimicrobiota group</taxon>
        <taxon>Candidatus Tectimicrobiota</taxon>
    </lineage>
</organism>
<reference evidence="1" key="1">
    <citation type="submission" date="2020-07" db="EMBL/GenBank/DDBJ databases">
        <title>Huge and variable diversity of episymbiotic CPR bacteria and DPANN archaea in groundwater ecosystems.</title>
        <authorList>
            <person name="He C.Y."/>
            <person name="Keren R."/>
            <person name="Whittaker M."/>
            <person name="Farag I.F."/>
            <person name="Doudna J."/>
            <person name="Cate J.H.D."/>
            <person name="Banfield J.F."/>
        </authorList>
    </citation>
    <scope>NUCLEOTIDE SEQUENCE</scope>
    <source>
        <strain evidence="1">NC_groundwater_717_Ag_S-0.2um_59_8</strain>
    </source>
</reference>
<name>A0A932GPJ9_UNCTE</name>
<sequence>MSFHPRWLEIEGILRTYGGRSDVVEILRAQGFPDERQRFPEGSGKGTEVWWYYSKGMSYRFVDGKLTGQSAFPPVGPIERGGSSCEE</sequence>
<dbReference type="Proteomes" id="UP000741360">
    <property type="component" value="Unassembled WGS sequence"/>
</dbReference>
<dbReference type="AlphaFoldDB" id="A0A932GPJ9"/>
<comment type="caution">
    <text evidence="1">The sequence shown here is derived from an EMBL/GenBank/DDBJ whole genome shotgun (WGS) entry which is preliminary data.</text>
</comment>
<protein>
    <submittedName>
        <fullName evidence="1">Uncharacterized protein</fullName>
    </submittedName>
</protein>
<dbReference type="EMBL" id="JACPSX010000104">
    <property type="protein sequence ID" value="MBI3014552.1"/>
    <property type="molecule type" value="Genomic_DNA"/>
</dbReference>